<keyword evidence="3" id="KW-1185">Reference proteome</keyword>
<accession>A0A0V8HET3</accession>
<evidence type="ECO:0000259" key="1">
    <source>
        <dbReference type="Pfam" id="PF13400"/>
    </source>
</evidence>
<sequence length="302" mass="31691">MKRMIFLLKNETGNIAVTTALFLVVLLGFTGLALDGGKIYSAKSSLQKALDASVLGGVQVVASKGEAEAVTVAKDLALKNGQTLEGGSIATTSRSIKATQQVSVPLTFAKFFGFDSTVVEASAKAVSAPLKKGLHITPIAVEKDSLPHNTELKCDKTGSHHGNCGYLAFDGRGAANLADNIINGVEVSVGGLETVVTEPGQKWGPVKSAFQTLIDQDAGKPHCQSPDTADGKCSRVIYVVVIDTWDGANGRDTLNAVGLAAYWLEDVQEPKRVIGKFIRTIGAGEGDEGAPDYGLYSVRLVE</sequence>
<organism evidence="2 3">
    <name type="scientific">[Bacillus] enclensis</name>
    <dbReference type="NCBI Taxonomy" id="1402860"/>
    <lineage>
        <taxon>Bacteria</taxon>
        <taxon>Bacillati</taxon>
        <taxon>Bacillota</taxon>
        <taxon>Bacilli</taxon>
        <taxon>Bacillales</taxon>
        <taxon>Bacillaceae</taxon>
        <taxon>Rossellomorea</taxon>
    </lineage>
</organism>
<dbReference type="OrthoDB" id="2830515at2"/>
<dbReference type="Proteomes" id="UP000181997">
    <property type="component" value="Unassembled WGS sequence"/>
</dbReference>
<evidence type="ECO:0000313" key="3">
    <source>
        <dbReference type="Proteomes" id="UP000181997"/>
    </source>
</evidence>
<dbReference type="Pfam" id="PF13400">
    <property type="entry name" value="Tad"/>
    <property type="match status" value="1"/>
</dbReference>
<protein>
    <submittedName>
        <fullName evidence="2">Putative Flp pilus-assembly TadE/G-like</fullName>
    </submittedName>
</protein>
<reference evidence="3" key="1">
    <citation type="submission" date="2016-08" db="EMBL/GenBank/DDBJ databases">
        <authorList>
            <person name="Varghese N."/>
            <person name="Submissions Spin"/>
        </authorList>
    </citation>
    <scope>NUCLEOTIDE SEQUENCE [LARGE SCALE GENOMIC DNA]</scope>
    <source>
        <strain evidence="3">SGD-1123</strain>
    </source>
</reference>
<dbReference type="AlphaFoldDB" id="A0A0V8HET3"/>
<dbReference type="RefSeq" id="WP_058299241.1">
    <property type="nucleotide sequence ID" value="NZ_FMAU01000004.1"/>
</dbReference>
<feature type="domain" description="Putative Flp pilus-assembly TadG-like N-terminal" evidence="1">
    <location>
        <begin position="13"/>
        <end position="59"/>
    </location>
</feature>
<name>A0A0V8HET3_9BACI</name>
<gene>
    <name evidence="2" type="ORF">GA0061094_3230</name>
</gene>
<proteinExistence type="predicted"/>
<evidence type="ECO:0000313" key="2">
    <source>
        <dbReference type="EMBL" id="SCC22523.1"/>
    </source>
</evidence>
<dbReference type="InterPro" id="IPR028087">
    <property type="entry name" value="Tad_N"/>
</dbReference>
<dbReference type="EMBL" id="FMAU01000004">
    <property type="protein sequence ID" value="SCC22523.1"/>
    <property type="molecule type" value="Genomic_DNA"/>
</dbReference>